<evidence type="ECO:0000256" key="3">
    <source>
        <dbReference type="ARBA" id="ARBA00022475"/>
    </source>
</evidence>
<dbReference type="AlphaFoldDB" id="A0A4Z0D398"/>
<evidence type="ECO:0000256" key="7">
    <source>
        <dbReference type="SAM" id="Phobius"/>
    </source>
</evidence>
<evidence type="ECO:0000313" key="8">
    <source>
        <dbReference type="EMBL" id="TFZ39186.1"/>
    </source>
</evidence>
<name>A0A4Z0D398_9FIRM</name>
<comment type="caution">
    <text evidence="8">The sequence shown here is derived from an EMBL/GenBank/DDBJ whole genome shotgun (WGS) entry which is preliminary data.</text>
</comment>
<evidence type="ECO:0000256" key="1">
    <source>
        <dbReference type="ARBA" id="ARBA00004651"/>
    </source>
</evidence>
<reference evidence="8 9" key="1">
    <citation type="submission" date="2019-03" db="EMBL/GenBank/DDBJ databases">
        <title>Draft genome sequence data and analysis of a Fermenting Bacterium, Soehngenia longevitae strain 1933PT, isolated from petroleum reservoir in Azerbaijan.</title>
        <authorList>
            <person name="Grouzdev D.S."/>
            <person name="Bidzhieva S.K."/>
            <person name="Sokolova D.S."/>
            <person name="Tourova T.P."/>
            <person name="Poltaraus A.B."/>
            <person name="Nazina T.N."/>
        </authorList>
    </citation>
    <scope>NUCLEOTIDE SEQUENCE [LARGE SCALE GENOMIC DNA]</scope>
    <source>
        <strain evidence="8 9">1933P</strain>
    </source>
</reference>
<feature type="transmembrane region" description="Helical" evidence="7">
    <location>
        <begin position="397"/>
        <end position="423"/>
    </location>
</feature>
<dbReference type="OrthoDB" id="92719at2"/>
<dbReference type="InterPro" id="IPR002293">
    <property type="entry name" value="AA/rel_permease1"/>
</dbReference>
<feature type="transmembrane region" description="Helical" evidence="7">
    <location>
        <begin position="164"/>
        <end position="186"/>
    </location>
</feature>
<keyword evidence="3" id="KW-1003">Cell membrane</keyword>
<feature type="transmembrane region" description="Helical" evidence="7">
    <location>
        <begin position="370"/>
        <end position="391"/>
    </location>
</feature>
<keyword evidence="6 7" id="KW-0472">Membrane</keyword>
<dbReference type="GO" id="GO:0022857">
    <property type="term" value="F:transmembrane transporter activity"/>
    <property type="evidence" value="ECO:0007669"/>
    <property type="project" value="InterPro"/>
</dbReference>
<evidence type="ECO:0000256" key="6">
    <source>
        <dbReference type="ARBA" id="ARBA00023136"/>
    </source>
</evidence>
<dbReference type="Pfam" id="PF13520">
    <property type="entry name" value="AA_permease_2"/>
    <property type="match status" value="1"/>
</dbReference>
<feature type="transmembrane region" description="Helical" evidence="7">
    <location>
        <begin position="85"/>
        <end position="112"/>
    </location>
</feature>
<evidence type="ECO:0000256" key="5">
    <source>
        <dbReference type="ARBA" id="ARBA00022989"/>
    </source>
</evidence>
<dbReference type="EMBL" id="SRIB01000017">
    <property type="protein sequence ID" value="TFZ39186.1"/>
    <property type="molecule type" value="Genomic_DNA"/>
</dbReference>
<sequence>MAKDVSKSKLTLVSLILMIFTSVYGFNNIPRSFYKMGYAAIPWFIISGILFFIPFAFMMSEYGAAFKDEKGGIYSWMEKSVGPRYAFVATFMWYASYIIWMVNVSSGLWVPLSNAIFGQDNTQTWSFLGLNATQVLGVLGIIWIMFVTFVSTKGLDKIKKITSVGGIAVTGLNILLWVGAITVLILNKGSFAEPIVGLKSFTQPINPEYQGSMIASLSFVVYAIFAYGGIEAVGGLVDQTENPEKTFPKGVAISAAVISIGYALGILLVGAFTNWDNVINSSNVHIGNASYVIMNNLGVAVGQAMGVAEQTALLFGRVIARVFGFSTFLALMGAFFTLTYSPLKQLIEGTPKELWPGKFSKIDEKNGMPVNAMVVQAVVVSGIIALVSFGGESVSKFFDILVIMTNVAMTIPYMFLAGAFPAFKKNQDIVKPFEVYKNYKTSFAATVIVVLTVGFANFFTILEPALNGDLKSAIWSIAGPILFSLIALLMFNNYEKKVSNIKVINKVETQN</sequence>
<keyword evidence="2" id="KW-0813">Transport</keyword>
<feature type="transmembrane region" description="Helical" evidence="7">
    <location>
        <begin position="473"/>
        <end position="492"/>
    </location>
</feature>
<dbReference type="PANTHER" id="PTHR42770:SF15">
    <property type="entry name" value="GLUTAMATE_GAMMA-AMINOBUTYRATE ANTIPORTER-RELATED"/>
    <property type="match status" value="1"/>
</dbReference>
<keyword evidence="9" id="KW-1185">Reference proteome</keyword>
<feature type="transmembrane region" description="Helical" evidence="7">
    <location>
        <begin position="251"/>
        <end position="272"/>
    </location>
</feature>
<keyword evidence="4 7" id="KW-0812">Transmembrane</keyword>
<dbReference type="GO" id="GO:0005886">
    <property type="term" value="C:plasma membrane"/>
    <property type="evidence" value="ECO:0007669"/>
    <property type="project" value="UniProtKB-SubCell"/>
</dbReference>
<dbReference type="PIRSF" id="PIRSF006060">
    <property type="entry name" value="AA_transporter"/>
    <property type="match status" value="1"/>
</dbReference>
<proteinExistence type="predicted"/>
<dbReference type="Proteomes" id="UP000298381">
    <property type="component" value="Unassembled WGS sequence"/>
</dbReference>
<feature type="transmembrane region" description="Helical" evidence="7">
    <location>
        <begin position="318"/>
        <end position="338"/>
    </location>
</feature>
<gene>
    <name evidence="8" type="primary">yjeM</name>
    <name evidence="8" type="ORF">E4100_08960</name>
</gene>
<dbReference type="NCBIfam" id="NF011775">
    <property type="entry name" value="PRK15238.1"/>
    <property type="match status" value="1"/>
</dbReference>
<keyword evidence="5 7" id="KW-1133">Transmembrane helix</keyword>
<feature type="transmembrane region" description="Helical" evidence="7">
    <location>
        <begin position="132"/>
        <end position="152"/>
    </location>
</feature>
<evidence type="ECO:0000256" key="2">
    <source>
        <dbReference type="ARBA" id="ARBA00022448"/>
    </source>
</evidence>
<evidence type="ECO:0000256" key="4">
    <source>
        <dbReference type="ARBA" id="ARBA00022692"/>
    </source>
</evidence>
<dbReference type="RefSeq" id="WP_135271711.1">
    <property type="nucleotide sequence ID" value="NZ_SRIB01000017.1"/>
</dbReference>
<evidence type="ECO:0000313" key="9">
    <source>
        <dbReference type="Proteomes" id="UP000298381"/>
    </source>
</evidence>
<dbReference type="InterPro" id="IPR050367">
    <property type="entry name" value="APC_superfamily"/>
</dbReference>
<dbReference type="Gene3D" id="1.20.1740.10">
    <property type="entry name" value="Amino acid/polyamine transporter I"/>
    <property type="match status" value="1"/>
</dbReference>
<comment type="subcellular location">
    <subcellularLocation>
        <location evidence="1">Cell membrane</location>
        <topology evidence="1">Multi-pass membrane protein</topology>
    </subcellularLocation>
</comment>
<organism evidence="8 9">
    <name type="scientific">Soehngenia longivitae</name>
    <dbReference type="NCBI Taxonomy" id="2562294"/>
    <lineage>
        <taxon>Bacteria</taxon>
        <taxon>Bacillati</taxon>
        <taxon>Bacillota</taxon>
        <taxon>Tissierellia</taxon>
        <taxon>Tissierellales</taxon>
        <taxon>Tissierellaceae</taxon>
        <taxon>Soehngenia</taxon>
    </lineage>
</organism>
<feature type="transmembrane region" description="Helical" evidence="7">
    <location>
        <begin position="41"/>
        <end position="64"/>
    </location>
</feature>
<dbReference type="PANTHER" id="PTHR42770">
    <property type="entry name" value="AMINO ACID TRANSPORTER-RELATED"/>
    <property type="match status" value="1"/>
</dbReference>
<protein>
    <submittedName>
        <fullName evidence="8">Glutamate/gamma-aminobutyrate family transporter YjeM</fullName>
    </submittedName>
</protein>
<feature type="transmembrane region" description="Helical" evidence="7">
    <location>
        <begin position="209"/>
        <end position="230"/>
    </location>
</feature>
<accession>A0A4Z0D398</accession>
<feature type="transmembrane region" description="Helical" evidence="7">
    <location>
        <begin position="443"/>
        <end position="461"/>
    </location>
</feature>